<name>A0EYU5_9ABAC</name>
<reference evidence="1 4" key="3">
    <citation type="journal article" date="2007" name="Virology">
        <title>Genome sequence and organization of a nucleopolyhedrovirus that infects the tea looper caterpillar, Ectropis obliqua.</title>
        <authorList>
            <person name="Ma X.C."/>
            <person name="Shang J.Y."/>
            <person name="Yang Z.N."/>
            <person name="Bao Y.Y."/>
            <person name="Xiao Q."/>
            <person name="Zhang C.X."/>
        </authorList>
    </citation>
    <scope>NUCLEOTIDE SEQUENCE [LARGE SCALE GENOMIC DNA]</scope>
    <source>
        <strain evidence="1 4">A1</strain>
    </source>
</reference>
<keyword evidence="4" id="KW-1185">Reference proteome</keyword>
<evidence type="ECO:0000313" key="3">
    <source>
        <dbReference type="EMBL" id="QWV59689.1"/>
    </source>
</evidence>
<gene>
    <name evidence="3" type="ORF">QF4000103</name>
    <name evidence="2" type="ORF">wdlz-06GM54</name>
</gene>
<reference evidence="2" key="4">
    <citation type="submission" date="2013-04" db="EMBL/GenBank/DDBJ databases">
        <authorList>
            <person name="Chen J."/>
            <person name="Hu Y."/>
            <person name="Yin Y."/>
            <person name="Wang B."/>
            <person name="Zhu Y."/>
        </authorList>
    </citation>
    <scope>NUCLEOTIDE SEQUENCE</scope>
    <source>
        <strain evidence="2">Unioasis 1</strain>
    </source>
</reference>
<accession>A0EYU5</accession>
<sequence>MTTMNVKFLEFGGVCLDLRHVTFPRNECEEGNSEYIVFINVYKAFYSNFKFVCNYSLETLAVFIYENVKYTIDGVQQMFESVNYSQFVMNEHDFNKSLFIEFTENARLVVAQVIKFDEQYHQRVSGYIDFENRHLQPKKIMTKEERLEYDKQCEIKLLEYT</sequence>
<dbReference type="KEGG" id="vg:5176500"/>
<dbReference type="RefSeq" id="YP_874235.1">
    <property type="nucleotide sequence ID" value="NC_008586.1"/>
</dbReference>
<dbReference type="EMBL" id="MZ394738">
    <property type="protein sequence ID" value="QWV59689.1"/>
    <property type="molecule type" value="Genomic_DNA"/>
</dbReference>
<protein>
    <submittedName>
        <fullName evidence="2">Putative 18.9 kDa protein</fullName>
    </submittedName>
</protein>
<reference evidence="1" key="2">
    <citation type="submission" date="2006-07" db="EMBL/GenBank/DDBJ databases">
        <authorList>
            <person name="Zhang C.-X."/>
            <person name="Yang Z.-N."/>
            <person name="Ma X.-C."/>
            <person name="Xiao Q."/>
        </authorList>
    </citation>
    <scope>NUCLEOTIDE SEQUENCE</scope>
    <source>
        <strain evidence="1">A1</strain>
    </source>
</reference>
<organism evidence="1 4">
    <name type="scientific">Ectropis obliqua nucleopolyhedrovirus</name>
    <dbReference type="NCBI Taxonomy" id="59376"/>
    <lineage>
        <taxon>Viruses</taxon>
        <taxon>Viruses incertae sedis</taxon>
        <taxon>Naldaviricetes</taxon>
        <taxon>Lefavirales</taxon>
        <taxon>Baculoviridae</taxon>
        <taxon>Alphabaculovirus</taxon>
        <taxon>Alphabaculovirus ecobliquae</taxon>
    </lineage>
</organism>
<dbReference type="Proteomes" id="UP000214344">
    <property type="component" value="Segment"/>
</dbReference>
<evidence type="ECO:0000313" key="2">
    <source>
        <dbReference type="EMBL" id="AGS47900.1"/>
    </source>
</evidence>
<reference evidence="1 4" key="1">
    <citation type="journal article" date="2006" name="J. Microbiol.">
        <title>Morphological, phylogenetic and biological characteristics of Ectropis obliqua single-nucleocapsid nucleopolyhedrovirus.</title>
        <authorList>
            <person name="Ma X.C."/>
            <person name="Xu H.J."/>
            <person name="Tang M.J."/>
            <person name="Xiao Q."/>
            <person name="Hong J."/>
            <person name="Zhang C.X."/>
        </authorList>
    </citation>
    <scope>NUCLEOTIDE SEQUENCE [LARGE SCALE GENOMIC DNA]</scope>
    <source>
        <strain evidence="1 4">A1</strain>
    </source>
</reference>
<proteinExistence type="predicted"/>
<dbReference type="EMBL" id="DQ837165">
    <property type="protein sequence ID" value="ABI35726.1"/>
    <property type="molecule type" value="Genomic_DNA"/>
</dbReference>
<dbReference type="OrthoDB" id="19330at10239"/>
<evidence type="ECO:0000313" key="4">
    <source>
        <dbReference type="Proteomes" id="UP000214344"/>
    </source>
</evidence>
<evidence type="ECO:0000313" key="1">
    <source>
        <dbReference type="EMBL" id="ABI35726.1"/>
    </source>
</evidence>
<dbReference type="Pfam" id="PF06033">
    <property type="entry name" value="DUF918"/>
    <property type="match status" value="1"/>
</dbReference>
<reference evidence="3" key="5">
    <citation type="submission" date="2021-06" db="EMBL/GenBank/DDBJ databases">
        <authorList>
            <person name="Xiao Q."/>
            <person name="Zhang X.X."/>
            <person name="Tang M.J."/>
        </authorList>
    </citation>
    <scope>NUCLEOTIDE SEQUENCE</scope>
    <source>
        <strain evidence="3">QF4</strain>
    </source>
</reference>
<dbReference type="InterPro" id="IPR009264">
    <property type="entry name" value="AcMNPV_Orf57"/>
</dbReference>
<dbReference type="EMBL" id="KC960018">
    <property type="protein sequence ID" value="AGS47900.1"/>
    <property type="molecule type" value="Genomic_DNA"/>
</dbReference>